<comment type="caution">
    <text evidence="2">The sequence shown here is derived from an EMBL/GenBank/DDBJ whole genome shotgun (WGS) entry which is preliminary data.</text>
</comment>
<gene>
    <name evidence="2" type="ORF">N1032_05680</name>
</gene>
<dbReference type="Pfam" id="PF18478">
    <property type="entry name" value="PIN_10"/>
    <property type="match status" value="1"/>
</dbReference>
<dbReference type="Proteomes" id="UP001165586">
    <property type="component" value="Unassembled WGS sequence"/>
</dbReference>
<name>A0ABT2GZ35_9MICO</name>
<dbReference type="RefSeq" id="WP_259538037.1">
    <property type="nucleotide sequence ID" value="NZ_JANLCJ010000002.1"/>
</dbReference>
<reference evidence="2" key="1">
    <citation type="submission" date="2022-08" db="EMBL/GenBank/DDBJ databases">
        <authorList>
            <person name="Deng Y."/>
            <person name="Han X.-F."/>
            <person name="Zhang Y.-Q."/>
        </authorList>
    </citation>
    <scope>NUCLEOTIDE SEQUENCE</scope>
    <source>
        <strain evidence="2">CPCC 203386</strain>
    </source>
</reference>
<sequence>MKVYLDENLPPFVATPLAMVYQEHTFATFDDEKLGGMHDIPLLRTLRERGYDAIVTRDRAQLRDPDERRAVRDSGLRWIGVADKRLRGLEQITITVSTLIAGMRFVFAHEPAGPTSYALHNVPHTETQRVRVRSIVA</sequence>
<evidence type="ECO:0000313" key="2">
    <source>
        <dbReference type="EMBL" id="MCS5733224.1"/>
    </source>
</evidence>
<dbReference type="InterPro" id="IPR041375">
    <property type="entry name" value="VapC45_PIN-like"/>
</dbReference>
<accession>A0ABT2GZ35</accession>
<dbReference type="EMBL" id="JANLCJ010000002">
    <property type="protein sequence ID" value="MCS5733224.1"/>
    <property type="molecule type" value="Genomic_DNA"/>
</dbReference>
<proteinExistence type="predicted"/>
<protein>
    <recommendedName>
        <fullName evidence="1">VapC45 PIN like domain-containing protein</fullName>
    </recommendedName>
</protein>
<feature type="domain" description="VapC45 PIN like" evidence="1">
    <location>
        <begin position="1"/>
        <end position="79"/>
    </location>
</feature>
<organism evidence="2 3">
    <name type="scientific">Herbiconiux daphne</name>
    <dbReference type="NCBI Taxonomy" id="2970914"/>
    <lineage>
        <taxon>Bacteria</taxon>
        <taxon>Bacillati</taxon>
        <taxon>Actinomycetota</taxon>
        <taxon>Actinomycetes</taxon>
        <taxon>Micrococcales</taxon>
        <taxon>Microbacteriaceae</taxon>
        <taxon>Herbiconiux</taxon>
    </lineage>
</organism>
<keyword evidence="3" id="KW-1185">Reference proteome</keyword>
<evidence type="ECO:0000259" key="1">
    <source>
        <dbReference type="Pfam" id="PF18478"/>
    </source>
</evidence>
<evidence type="ECO:0000313" key="3">
    <source>
        <dbReference type="Proteomes" id="UP001165586"/>
    </source>
</evidence>